<protein>
    <submittedName>
        <fullName evidence="1">HAD family phosphatase</fullName>
    </submittedName>
</protein>
<dbReference type="InterPro" id="IPR036412">
    <property type="entry name" value="HAD-like_sf"/>
</dbReference>
<dbReference type="AlphaFoldDB" id="A0A4U0P3B2"/>
<name>A0A4U0P3B2_9SPHI</name>
<dbReference type="PANTHER" id="PTHR43481:SF4">
    <property type="entry name" value="GLYCEROL-1-PHOSPHATE PHOSPHOHYDROLASE 1-RELATED"/>
    <property type="match status" value="1"/>
</dbReference>
<dbReference type="EMBL" id="SUME01000002">
    <property type="protein sequence ID" value="TJZ61846.1"/>
    <property type="molecule type" value="Genomic_DNA"/>
</dbReference>
<keyword evidence="2" id="KW-1185">Reference proteome</keyword>
<dbReference type="Gene3D" id="3.40.50.1000">
    <property type="entry name" value="HAD superfamily/HAD-like"/>
    <property type="match status" value="1"/>
</dbReference>
<dbReference type="SFLD" id="SFLDG01129">
    <property type="entry name" value="C1.5:_HAD__Beta-PGM__Phosphata"/>
    <property type="match status" value="1"/>
</dbReference>
<accession>A0A4U0P3B2</accession>
<dbReference type="InterPro" id="IPR023214">
    <property type="entry name" value="HAD_sf"/>
</dbReference>
<dbReference type="Pfam" id="PF13419">
    <property type="entry name" value="HAD_2"/>
    <property type="match status" value="1"/>
</dbReference>
<dbReference type="GO" id="GO:0050308">
    <property type="term" value="F:sugar-phosphatase activity"/>
    <property type="evidence" value="ECO:0007669"/>
    <property type="project" value="TreeGrafter"/>
</dbReference>
<dbReference type="PANTHER" id="PTHR43481">
    <property type="entry name" value="FRUCTOSE-1-PHOSPHATE PHOSPHATASE"/>
    <property type="match status" value="1"/>
</dbReference>
<dbReference type="SFLD" id="SFLDG01135">
    <property type="entry name" value="C1.5.6:_HAD__Beta-PGM__Phospha"/>
    <property type="match status" value="1"/>
</dbReference>
<dbReference type="NCBIfam" id="TIGR01509">
    <property type="entry name" value="HAD-SF-IA-v3"/>
    <property type="match status" value="1"/>
</dbReference>
<dbReference type="InterPro" id="IPR041492">
    <property type="entry name" value="HAD_2"/>
</dbReference>
<dbReference type="Proteomes" id="UP000306808">
    <property type="component" value="Unassembled WGS sequence"/>
</dbReference>
<sequence length="220" mass="24815">MIAQLDAVLFDLDGTLIDSEYFYYSNWSPILAKEFGLQITFEDWIRYFAGHTLARNVGMLMESYGIATTEEFMWKETRTNYAKSDMTTIRLMPYAHEILEKLATENIRLALVTSSYKTTVDTVLGHHDLLEYFEFFITRERVVHAKPNPEPYLLATEILSLPRGNIVAIEDTSTGCAAAKGAGLTCIAVTKYGSEIEKLSKADYILGNLQEVKGLLFANV</sequence>
<dbReference type="SUPFAM" id="SSF56784">
    <property type="entry name" value="HAD-like"/>
    <property type="match status" value="1"/>
</dbReference>
<proteinExistence type="predicted"/>
<dbReference type="InterPro" id="IPR023198">
    <property type="entry name" value="PGP-like_dom2"/>
</dbReference>
<comment type="caution">
    <text evidence="1">The sequence shown here is derived from an EMBL/GenBank/DDBJ whole genome shotgun (WGS) entry which is preliminary data.</text>
</comment>
<dbReference type="InterPro" id="IPR006439">
    <property type="entry name" value="HAD-SF_hydro_IA"/>
</dbReference>
<dbReference type="OrthoDB" id="9797743at2"/>
<dbReference type="PRINTS" id="PR00413">
    <property type="entry name" value="HADHALOGNASE"/>
</dbReference>
<organism evidence="1 2">
    <name type="scientific">Sphingobacterium olei</name>
    <dbReference type="NCBI Taxonomy" id="2571155"/>
    <lineage>
        <taxon>Bacteria</taxon>
        <taxon>Pseudomonadati</taxon>
        <taxon>Bacteroidota</taxon>
        <taxon>Sphingobacteriia</taxon>
        <taxon>Sphingobacteriales</taxon>
        <taxon>Sphingobacteriaceae</taxon>
        <taxon>Sphingobacterium</taxon>
    </lineage>
</organism>
<dbReference type="SFLD" id="SFLDS00003">
    <property type="entry name" value="Haloacid_Dehalogenase"/>
    <property type="match status" value="1"/>
</dbReference>
<gene>
    <name evidence="1" type="ORF">FAZ15_04830</name>
</gene>
<evidence type="ECO:0000313" key="1">
    <source>
        <dbReference type="EMBL" id="TJZ61846.1"/>
    </source>
</evidence>
<dbReference type="CDD" id="cd07505">
    <property type="entry name" value="HAD_BPGM-like"/>
    <property type="match status" value="1"/>
</dbReference>
<dbReference type="Gene3D" id="1.10.150.240">
    <property type="entry name" value="Putative phosphatase, domain 2"/>
    <property type="match status" value="1"/>
</dbReference>
<evidence type="ECO:0000313" key="2">
    <source>
        <dbReference type="Proteomes" id="UP000306808"/>
    </source>
</evidence>
<reference evidence="1 2" key="1">
    <citation type="submission" date="2019-04" db="EMBL/GenBank/DDBJ databases">
        <title>Sphingobacterium olei sp. nov., isolated from oil-contaminated soil.</title>
        <authorList>
            <person name="Liu B."/>
        </authorList>
    </citation>
    <scope>NUCLEOTIDE SEQUENCE [LARGE SCALE GENOMIC DNA]</scope>
    <source>
        <strain evidence="1 2">HAL-9</strain>
    </source>
</reference>
<dbReference type="RefSeq" id="WP_136900202.1">
    <property type="nucleotide sequence ID" value="NZ_SUME01000002.1"/>
</dbReference>
<dbReference type="InterPro" id="IPR051806">
    <property type="entry name" value="HAD-like_SPP"/>
</dbReference>